<comment type="caution">
    <text evidence="1">The sequence shown here is derived from an EMBL/GenBank/DDBJ whole genome shotgun (WGS) entry which is preliminary data.</text>
</comment>
<protein>
    <submittedName>
        <fullName evidence="1">Deoxyribodipyrimidine photolyase-related protein</fullName>
    </submittedName>
</protein>
<dbReference type="PATRIC" id="fig|1330047.3.peg.478"/>
<dbReference type="InterPro" id="IPR007357">
    <property type="entry name" value="PhrB-like"/>
</dbReference>
<reference evidence="1 2" key="1">
    <citation type="submission" date="2013-05" db="EMBL/GenBank/DDBJ databases">
        <title>Genome assembly of Acinetobacter junii MTCC 11364.</title>
        <authorList>
            <person name="Khatri I."/>
            <person name="Singh N.K."/>
            <person name="Subramanian S."/>
            <person name="Mayilraj S."/>
        </authorList>
    </citation>
    <scope>NUCLEOTIDE SEQUENCE [LARGE SCALE GENOMIC DNA]</scope>
    <source>
        <strain evidence="1 2">MTCC 11364</strain>
    </source>
</reference>
<name>S7Y7H1_ACIJU</name>
<gene>
    <name evidence="1" type="ORF">L292_1850</name>
</gene>
<sequence length="157" mass="18068">MRYGLILGDQLSEQISTLKVLDKDQDLILMAELVEEATYVQHHPQKIAFIFSAMRHFAKSLKAQGWKIHYQTFDRTQAAQGFIDFIQAQLEKNPADALIITESGEFRLQQAIATTWSKQLQIPIQILNDDRFFPLPKLFATGLQIPKPYAWNFSIES</sequence>
<dbReference type="Gene3D" id="3.40.50.620">
    <property type="entry name" value="HUPs"/>
    <property type="match status" value="1"/>
</dbReference>
<dbReference type="PANTHER" id="PTHR38657:SF1">
    <property type="entry name" value="SLR1343 PROTEIN"/>
    <property type="match status" value="1"/>
</dbReference>
<dbReference type="InterPro" id="IPR052551">
    <property type="entry name" value="UV-DNA_repair_photolyase"/>
</dbReference>
<dbReference type="Pfam" id="PF04244">
    <property type="entry name" value="DPRP"/>
    <property type="match status" value="1"/>
</dbReference>
<dbReference type="PANTHER" id="PTHR38657">
    <property type="entry name" value="SLR1343 PROTEIN"/>
    <property type="match status" value="1"/>
</dbReference>
<evidence type="ECO:0000313" key="1">
    <source>
        <dbReference type="EMBL" id="EPR87089.1"/>
    </source>
</evidence>
<evidence type="ECO:0000313" key="2">
    <source>
        <dbReference type="Proteomes" id="UP000018420"/>
    </source>
</evidence>
<accession>S7Y7H1</accession>
<dbReference type="EMBL" id="ASYZ01000026">
    <property type="protein sequence ID" value="EPR87089.1"/>
    <property type="molecule type" value="Genomic_DNA"/>
</dbReference>
<dbReference type="Proteomes" id="UP000018420">
    <property type="component" value="Unassembled WGS sequence"/>
</dbReference>
<dbReference type="InterPro" id="IPR014729">
    <property type="entry name" value="Rossmann-like_a/b/a_fold"/>
</dbReference>
<keyword evidence="1" id="KW-0456">Lyase</keyword>
<proteinExistence type="predicted"/>
<dbReference type="eggNOG" id="COG3046">
    <property type="taxonomic scope" value="Bacteria"/>
</dbReference>
<dbReference type="GO" id="GO:0016829">
    <property type="term" value="F:lyase activity"/>
    <property type="evidence" value="ECO:0007669"/>
    <property type="project" value="UniProtKB-KW"/>
</dbReference>
<dbReference type="AlphaFoldDB" id="S7Y7H1"/>
<organism evidence="1 2">
    <name type="scientific">Acinetobacter junii CIP 107470 = MTCC 11364</name>
    <dbReference type="NCBI Taxonomy" id="1217666"/>
    <lineage>
        <taxon>Bacteria</taxon>
        <taxon>Pseudomonadati</taxon>
        <taxon>Pseudomonadota</taxon>
        <taxon>Gammaproteobacteria</taxon>
        <taxon>Moraxellales</taxon>
        <taxon>Moraxellaceae</taxon>
        <taxon>Acinetobacter</taxon>
    </lineage>
</organism>